<reference evidence="10" key="1">
    <citation type="journal article" date="2020" name="mSystems">
        <title>Genome- and Community-Level Interaction Insights into Carbon Utilization and Element Cycling Functions of Hydrothermarchaeota in Hydrothermal Sediment.</title>
        <authorList>
            <person name="Zhou Z."/>
            <person name="Liu Y."/>
            <person name="Xu W."/>
            <person name="Pan J."/>
            <person name="Luo Z.H."/>
            <person name="Li M."/>
        </authorList>
    </citation>
    <scope>NUCLEOTIDE SEQUENCE [LARGE SCALE GENOMIC DNA]</scope>
    <source>
        <strain evidence="10">SpSt-123</strain>
    </source>
</reference>
<evidence type="ECO:0000256" key="8">
    <source>
        <dbReference type="ARBA" id="ARBA00023136"/>
    </source>
</evidence>
<proteinExistence type="predicted"/>
<gene>
    <name evidence="10" type="ORF">ENO04_01350</name>
</gene>
<feature type="domain" description="ABC transporter" evidence="9">
    <location>
        <begin position="264"/>
        <end position="507"/>
    </location>
</feature>
<evidence type="ECO:0000256" key="7">
    <source>
        <dbReference type="ARBA" id="ARBA00022967"/>
    </source>
</evidence>
<dbReference type="Gene3D" id="3.40.50.300">
    <property type="entry name" value="P-loop containing nucleotide triphosphate hydrolases"/>
    <property type="match status" value="2"/>
</dbReference>
<keyword evidence="4" id="KW-0677">Repeat</keyword>
<dbReference type="CDD" id="cd03216">
    <property type="entry name" value="ABC_Carb_Monos_I"/>
    <property type="match status" value="1"/>
</dbReference>
<dbReference type="InterPro" id="IPR017871">
    <property type="entry name" value="ABC_transporter-like_CS"/>
</dbReference>
<keyword evidence="6 10" id="KW-0067">ATP-binding</keyword>
<evidence type="ECO:0000256" key="3">
    <source>
        <dbReference type="ARBA" id="ARBA00022475"/>
    </source>
</evidence>
<accession>A0A7C1E8N9</accession>
<evidence type="ECO:0000256" key="5">
    <source>
        <dbReference type="ARBA" id="ARBA00022741"/>
    </source>
</evidence>
<keyword evidence="3" id="KW-1003">Cell membrane</keyword>
<organism evidence="10">
    <name type="scientific">Fervidicoccus fontis</name>
    <dbReference type="NCBI Taxonomy" id="683846"/>
    <lineage>
        <taxon>Archaea</taxon>
        <taxon>Thermoproteota</taxon>
        <taxon>Thermoprotei</taxon>
        <taxon>Fervidicoccales</taxon>
        <taxon>Fervidicoccaceae</taxon>
        <taxon>Fervidicoccus</taxon>
    </lineage>
</organism>
<evidence type="ECO:0000256" key="2">
    <source>
        <dbReference type="ARBA" id="ARBA00022448"/>
    </source>
</evidence>
<sequence>MVIFLRIELIDISKSFGDVKALDHVNLTINSGEILTLLGENGAGKSTLMNILFGLYRMDEGEIRIDGRPVRISSPQDAISKGIFMVHQQFKLIPTYTVLDNLFINYVKGMDSLKPRRVKDEVKIVEELMKSLGFYLPLDEKIGNLPLGVQQRVEIIKAFLRGASIIILDEPTTNLTPLEVEELFKLMRDLKKKGIGFVFITHKLREVMEIADRVAVLRKGRLVGERRIHETNPEELVEMMVGQRIENLYQFELKPSEQRMEPVLELRDVVYAEKGVLKLKNISIRVYPGEIYGIAGIAGNGQSELLNIITGYLKPSSGKIVFEGKDITNTPILKRIELGIRVIYEDRVRDGTLPSLPIFDNSILGDHVFPPFAKGKILNRDEISARAERIVRTFKVATPSIWKIAGRLSGGNLQKLMVGRALDKQPRLLVAYTPTRGLDVATTRFVLEKIVEVRNNGGAILYIGEDLDELISISDRIGVMYKGELMGELQRKELSKEVIGKMMAGYRLAEAMSK</sequence>
<dbReference type="PROSITE" id="PS50893">
    <property type="entry name" value="ABC_TRANSPORTER_2"/>
    <property type="match status" value="2"/>
</dbReference>
<dbReference type="AlphaFoldDB" id="A0A7C1E8N9"/>
<dbReference type="InterPro" id="IPR027417">
    <property type="entry name" value="P-loop_NTPase"/>
</dbReference>
<keyword evidence="7" id="KW-1278">Translocase</keyword>
<dbReference type="GO" id="GO:0005886">
    <property type="term" value="C:plasma membrane"/>
    <property type="evidence" value="ECO:0007669"/>
    <property type="project" value="UniProtKB-SubCell"/>
</dbReference>
<dbReference type="PANTHER" id="PTHR43790">
    <property type="entry name" value="CARBOHYDRATE TRANSPORT ATP-BINDING PROTEIN MG119-RELATED"/>
    <property type="match status" value="1"/>
</dbReference>
<evidence type="ECO:0000259" key="9">
    <source>
        <dbReference type="PROSITE" id="PS50893"/>
    </source>
</evidence>
<dbReference type="GO" id="GO:0016887">
    <property type="term" value="F:ATP hydrolysis activity"/>
    <property type="evidence" value="ECO:0007669"/>
    <property type="project" value="InterPro"/>
</dbReference>
<dbReference type="InterPro" id="IPR003439">
    <property type="entry name" value="ABC_transporter-like_ATP-bd"/>
</dbReference>
<feature type="domain" description="ABC transporter" evidence="9">
    <location>
        <begin position="7"/>
        <end position="244"/>
    </location>
</feature>
<evidence type="ECO:0000313" key="10">
    <source>
        <dbReference type="EMBL" id="HDS10258.1"/>
    </source>
</evidence>
<dbReference type="PANTHER" id="PTHR43790:SF4">
    <property type="entry name" value="GUANOSINE IMPORT ATP-BINDING PROTEIN NUPO"/>
    <property type="match status" value="1"/>
</dbReference>
<dbReference type="PROSITE" id="PS00211">
    <property type="entry name" value="ABC_TRANSPORTER_1"/>
    <property type="match status" value="1"/>
</dbReference>
<dbReference type="FunFam" id="3.40.50.300:FF:000127">
    <property type="entry name" value="Ribose import ATP-binding protein RbsA"/>
    <property type="match status" value="1"/>
</dbReference>
<evidence type="ECO:0000256" key="4">
    <source>
        <dbReference type="ARBA" id="ARBA00022737"/>
    </source>
</evidence>
<dbReference type="InterPro" id="IPR003593">
    <property type="entry name" value="AAA+_ATPase"/>
</dbReference>
<dbReference type="EMBL" id="DSDY01000047">
    <property type="protein sequence ID" value="HDS10258.1"/>
    <property type="molecule type" value="Genomic_DNA"/>
</dbReference>
<dbReference type="GO" id="GO:0005524">
    <property type="term" value="F:ATP binding"/>
    <property type="evidence" value="ECO:0007669"/>
    <property type="project" value="UniProtKB-KW"/>
</dbReference>
<name>A0A7C1E8N9_9CREN</name>
<dbReference type="SMART" id="SM00382">
    <property type="entry name" value="AAA"/>
    <property type="match status" value="2"/>
</dbReference>
<protein>
    <submittedName>
        <fullName evidence="10">ABC transporter ATP-binding protein</fullName>
    </submittedName>
</protein>
<dbReference type="CDD" id="cd03215">
    <property type="entry name" value="ABC_Carb_Monos_II"/>
    <property type="match status" value="1"/>
</dbReference>
<keyword evidence="8" id="KW-0472">Membrane</keyword>
<keyword evidence="5" id="KW-0547">Nucleotide-binding</keyword>
<evidence type="ECO:0000256" key="1">
    <source>
        <dbReference type="ARBA" id="ARBA00004202"/>
    </source>
</evidence>
<keyword evidence="2" id="KW-0813">Transport</keyword>
<comment type="caution">
    <text evidence="10">The sequence shown here is derived from an EMBL/GenBank/DDBJ whole genome shotgun (WGS) entry which is preliminary data.</text>
</comment>
<dbReference type="Pfam" id="PF00005">
    <property type="entry name" value="ABC_tran"/>
    <property type="match status" value="2"/>
</dbReference>
<comment type="subcellular location">
    <subcellularLocation>
        <location evidence="1">Cell membrane</location>
        <topology evidence="1">Peripheral membrane protein</topology>
    </subcellularLocation>
</comment>
<evidence type="ECO:0000256" key="6">
    <source>
        <dbReference type="ARBA" id="ARBA00022840"/>
    </source>
</evidence>
<dbReference type="SUPFAM" id="SSF52540">
    <property type="entry name" value="P-loop containing nucleoside triphosphate hydrolases"/>
    <property type="match status" value="2"/>
</dbReference>
<dbReference type="InterPro" id="IPR050107">
    <property type="entry name" value="ABC_carbohydrate_import_ATPase"/>
</dbReference>